<dbReference type="SUPFAM" id="SSF56349">
    <property type="entry name" value="DNA breaking-rejoining enzymes"/>
    <property type="match status" value="1"/>
</dbReference>
<feature type="domain" description="Tyr recombinase" evidence="2">
    <location>
        <begin position="4"/>
        <end position="58"/>
    </location>
</feature>
<sequence>MIRRRSAEAAIFTKIGNHSFRATGITEYLRNGGKLEIAQQMAAHESVRTTGLYDRRNDQVSLDEVERVVI</sequence>
<name>A0A1H7I281_9PROT</name>
<dbReference type="Proteomes" id="UP000198620">
    <property type="component" value="Unassembled WGS sequence"/>
</dbReference>
<reference evidence="3 4" key="1">
    <citation type="submission" date="2016-10" db="EMBL/GenBank/DDBJ databases">
        <authorList>
            <person name="de Groot N.N."/>
        </authorList>
    </citation>
    <scope>NUCLEOTIDE SEQUENCE [LARGE SCALE GENOMIC DNA]</scope>
    <source>
        <strain evidence="3 4">Nv1</strain>
    </source>
</reference>
<dbReference type="Gene3D" id="1.10.443.10">
    <property type="entry name" value="Intergrase catalytic core"/>
    <property type="match status" value="1"/>
</dbReference>
<organism evidence="3 4">
    <name type="scientific">Nitrosovibrio tenuis</name>
    <dbReference type="NCBI Taxonomy" id="1233"/>
    <lineage>
        <taxon>Bacteria</taxon>
        <taxon>Pseudomonadati</taxon>
        <taxon>Pseudomonadota</taxon>
        <taxon>Betaproteobacteria</taxon>
        <taxon>Nitrosomonadales</taxon>
        <taxon>Nitrosomonadaceae</taxon>
        <taxon>Nitrosovibrio</taxon>
    </lineage>
</organism>
<evidence type="ECO:0000313" key="4">
    <source>
        <dbReference type="Proteomes" id="UP000198620"/>
    </source>
</evidence>
<evidence type="ECO:0000313" key="3">
    <source>
        <dbReference type="EMBL" id="SEK55530.1"/>
    </source>
</evidence>
<dbReference type="AlphaFoldDB" id="A0A1H7I281"/>
<proteinExistence type="predicted"/>
<gene>
    <name evidence="3" type="ORF">SAMN05216387_1023</name>
</gene>
<dbReference type="GO" id="GO:0003677">
    <property type="term" value="F:DNA binding"/>
    <property type="evidence" value="ECO:0007669"/>
    <property type="project" value="InterPro"/>
</dbReference>
<dbReference type="STRING" id="1233.SAMN05216387_1023"/>
<protein>
    <submittedName>
        <fullName evidence="3">Phage integrase family protein</fullName>
    </submittedName>
</protein>
<dbReference type="EMBL" id="FOBH01000002">
    <property type="protein sequence ID" value="SEK55530.1"/>
    <property type="molecule type" value="Genomic_DNA"/>
</dbReference>
<keyword evidence="4" id="KW-1185">Reference proteome</keyword>
<keyword evidence="1" id="KW-0233">DNA recombination</keyword>
<evidence type="ECO:0000256" key="1">
    <source>
        <dbReference type="ARBA" id="ARBA00023172"/>
    </source>
</evidence>
<dbReference type="Pfam" id="PF00589">
    <property type="entry name" value="Phage_integrase"/>
    <property type="match status" value="1"/>
</dbReference>
<dbReference type="InterPro" id="IPR002104">
    <property type="entry name" value="Integrase_catalytic"/>
</dbReference>
<dbReference type="InterPro" id="IPR013762">
    <property type="entry name" value="Integrase-like_cat_sf"/>
</dbReference>
<accession>A0A1H7I281</accession>
<dbReference type="GO" id="GO:0015074">
    <property type="term" value="P:DNA integration"/>
    <property type="evidence" value="ECO:0007669"/>
    <property type="project" value="InterPro"/>
</dbReference>
<evidence type="ECO:0000259" key="2">
    <source>
        <dbReference type="Pfam" id="PF00589"/>
    </source>
</evidence>
<dbReference type="GO" id="GO:0006310">
    <property type="term" value="P:DNA recombination"/>
    <property type="evidence" value="ECO:0007669"/>
    <property type="project" value="UniProtKB-KW"/>
</dbReference>
<dbReference type="RefSeq" id="WP_218141471.1">
    <property type="nucleotide sequence ID" value="NZ_FOBH01000002.1"/>
</dbReference>
<dbReference type="InterPro" id="IPR011010">
    <property type="entry name" value="DNA_brk_join_enz"/>
</dbReference>